<reference evidence="2" key="1">
    <citation type="submission" date="2025-02" db="EMBL/GenBank/DDBJ databases">
        <authorList>
            <consortium name="NCBI Genome Project"/>
        </authorList>
    </citation>
    <scope>NUCLEOTIDE SEQUENCE</scope>
</reference>
<evidence type="ECO:0000256" key="1">
    <source>
        <dbReference type="SAM" id="MobiDB-lite"/>
    </source>
</evidence>
<gene>
    <name evidence="2" type="ORF">An02g01410</name>
</gene>
<accession>A0AAJ8E3U4</accession>
<feature type="compositionally biased region" description="Polar residues" evidence="1">
    <location>
        <begin position="151"/>
        <end position="164"/>
    </location>
</feature>
<feature type="compositionally biased region" description="Basic and acidic residues" evidence="1">
    <location>
        <begin position="166"/>
        <end position="178"/>
    </location>
</feature>
<sequence>MRPPMAPSEAQKPNNSPNGSASTSTTNVRRKVLMEFSSLHPCSASMDDDDEDNSIQSSQEHTESSPGMHPISHSHSHPLSSSSSSSTPTQMQTRSVDHANRNYAKGPEHESTPTTTAPSITARFRSKSKSKATTAHVHFLDEEINEPAPYTITNGNRSTKADMNTTEERTTLGPRSRDLSLSESEISLLDLGPSLVYGDDGYIPLSGGRFGHGQGGGVSVVGRGGAGFTPGVREWMEFMVSYSVGSVG</sequence>
<feature type="region of interest" description="Disordered" evidence="1">
    <location>
        <begin position="1"/>
        <end position="131"/>
    </location>
</feature>
<feature type="region of interest" description="Disordered" evidence="1">
    <location>
        <begin position="148"/>
        <end position="178"/>
    </location>
</feature>
<proteinExistence type="predicted"/>
<feature type="compositionally biased region" description="Basic and acidic residues" evidence="1">
    <location>
        <begin position="95"/>
        <end position="111"/>
    </location>
</feature>
<dbReference type="RefSeq" id="XP_059606007.1">
    <property type="nucleotide sequence ID" value="XM_059746069.1"/>
</dbReference>
<feature type="compositionally biased region" description="Low complexity" evidence="1">
    <location>
        <begin position="64"/>
        <end position="88"/>
    </location>
</feature>
<feature type="compositionally biased region" description="Low complexity" evidence="1">
    <location>
        <begin position="112"/>
        <end position="122"/>
    </location>
</feature>
<reference evidence="2" key="2">
    <citation type="submission" date="2025-08" db="UniProtKB">
        <authorList>
            <consortium name="RefSeq"/>
        </authorList>
    </citation>
    <scope>IDENTIFICATION</scope>
</reference>
<feature type="compositionally biased region" description="Polar residues" evidence="1">
    <location>
        <begin position="11"/>
        <end position="27"/>
    </location>
</feature>
<organism evidence="2">
    <name type="scientific">Aspergillus niger</name>
    <dbReference type="NCBI Taxonomy" id="5061"/>
    <lineage>
        <taxon>Eukaryota</taxon>
        <taxon>Fungi</taxon>
        <taxon>Dikarya</taxon>
        <taxon>Ascomycota</taxon>
        <taxon>Pezizomycotina</taxon>
        <taxon>Eurotiomycetes</taxon>
        <taxon>Eurotiomycetidae</taxon>
        <taxon>Eurotiales</taxon>
        <taxon>Aspergillaceae</taxon>
        <taxon>Aspergillus</taxon>
        <taxon>Aspergillus subgen. Circumdati</taxon>
    </lineage>
</organism>
<dbReference type="KEGG" id="ang:An02g01410"/>
<evidence type="ECO:0000313" key="2">
    <source>
        <dbReference type="RefSeq" id="XP_059606007.1"/>
    </source>
</evidence>
<protein>
    <submittedName>
        <fullName evidence="2">Uncharacterized protein</fullName>
    </submittedName>
</protein>
<dbReference type="AlphaFoldDB" id="A0AAJ8E3U4"/>
<dbReference type="VEuPathDB" id="FungiDB:An02g01410"/>
<name>A0AAJ8E3U4_ASPNG</name>
<dbReference type="GeneID" id="84590220"/>